<evidence type="ECO:0000313" key="4">
    <source>
        <dbReference type="Proteomes" id="UP000094819"/>
    </source>
</evidence>
<keyword evidence="2" id="KW-0808">Transferase</keyword>
<gene>
    <name evidence="3" type="ORF">L198_05809</name>
</gene>
<dbReference type="GO" id="GO:0035251">
    <property type="term" value="F:UDP-glucosyltransferase activity"/>
    <property type="evidence" value="ECO:0007669"/>
    <property type="project" value="TreeGrafter"/>
</dbReference>
<keyword evidence="4" id="KW-1185">Reference proteome</keyword>
<accession>A0A1E3IW51</accession>
<dbReference type="AlphaFoldDB" id="A0A1E3IW51"/>
<dbReference type="OrthoDB" id="5835829at2759"/>
<protein>
    <recommendedName>
        <fullName evidence="5">UDP-glycosyltransferases domain-containing protein</fullName>
    </recommendedName>
</protein>
<dbReference type="GeneID" id="30195021"/>
<dbReference type="Proteomes" id="UP000094819">
    <property type="component" value="Unassembled WGS sequence"/>
</dbReference>
<dbReference type="EMBL" id="AWGH01000018">
    <property type="protein sequence ID" value="ODN92136.1"/>
    <property type="molecule type" value="Genomic_DNA"/>
</dbReference>
<dbReference type="Gene3D" id="3.40.50.2000">
    <property type="entry name" value="Glycogen Phosphorylase B"/>
    <property type="match status" value="2"/>
</dbReference>
<sequence>MPSGNKHLVTVPVAMWGHIRPLLHLILNLLRMHPKLRVTLLLTPSVTSRVTQEMENTQGFDTRDMDRLQLVNCVQQALRAEGQTLAELAEAASFTTALPVVMSELFNGNAEVNGNVNKFEGVKPTVIVYDLCQHMVVSIVKQVAMFLGVSLPPLLMFLPCNAAAAFHMFASERNNGVWATVIRDTQEEIAKGATPVEVFAKHSYRNTGKAVPLPGLPTKFDYEWWPHLATCPLQPEMTMAILPSYHALQDSATKGVILSSAAELEPVAVEALEAEIGKKVYMAGPQFPGVMWEGHSTIQTHSADDERVVRFLDEMKIKHGSRSVCYLSFGSAFFPLLRPELVRYIVHTLRQTDTPFVFAYASGIGPVPEDLLRECEEVENGCLVKFAPQWAVLNHEATIFFITHCGSNSTGEAILAEVPIVSIPFFGDQAQYAALLTEVLHVGINLKQTKTFQHPDLYNTLYDGTVVVGTEAAVKKEMVEVWGRMKGKEGEEMRIRMKKVRETMSRSRGMGLSLLSMKELGCI</sequence>
<dbReference type="CDD" id="cd03784">
    <property type="entry name" value="GT1_Gtf-like"/>
    <property type="match status" value="1"/>
</dbReference>
<name>A0A1E3IW51_9TREE</name>
<evidence type="ECO:0000256" key="2">
    <source>
        <dbReference type="ARBA" id="ARBA00022679"/>
    </source>
</evidence>
<dbReference type="PANTHER" id="PTHR48047:SF107">
    <property type="entry name" value="UDP-GLYCOSYLTRANSFERASE 92A1-LIKE"/>
    <property type="match status" value="1"/>
</dbReference>
<evidence type="ECO:0008006" key="5">
    <source>
        <dbReference type="Google" id="ProtNLM"/>
    </source>
</evidence>
<dbReference type="RefSeq" id="XP_019030270.1">
    <property type="nucleotide sequence ID" value="XM_019177886.1"/>
</dbReference>
<dbReference type="SUPFAM" id="SSF53756">
    <property type="entry name" value="UDP-Glycosyltransferase/glycogen phosphorylase"/>
    <property type="match status" value="1"/>
</dbReference>
<proteinExistence type="inferred from homology"/>
<organism evidence="3 4">
    <name type="scientific">Cryptococcus wingfieldii CBS 7118</name>
    <dbReference type="NCBI Taxonomy" id="1295528"/>
    <lineage>
        <taxon>Eukaryota</taxon>
        <taxon>Fungi</taxon>
        <taxon>Dikarya</taxon>
        <taxon>Basidiomycota</taxon>
        <taxon>Agaricomycotina</taxon>
        <taxon>Tremellomycetes</taxon>
        <taxon>Tremellales</taxon>
        <taxon>Cryptococcaceae</taxon>
        <taxon>Cryptococcus</taxon>
    </lineage>
</organism>
<comment type="caution">
    <text evidence="3">The sequence shown here is derived from an EMBL/GenBank/DDBJ whole genome shotgun (WGS) entry which is preliminary data.</text>
</comment>
<comment type="similarity">
    <text evidence="1">Belongs to the UDP-glycosyltransferase family.</text>
</comment>
<dbReference type="InterPro" id="IPR002213">
    <property type="entry name" value="UDP_glucos_trans"/>
</dbReference>
<reference evidence="3 4" key="1">
    <citation type="submission" date="2016-06" db="EMBL/GenBank/DDBJ databases">
        <title>Evolution of pathogenesis and genome organization in the Tremellales.</title>
        <authorList>
            <person name="Cuomo C."/>
            <person name="Litvintseva A."/>
            <person name="Heitman J."/>
            <person name="Chen Y."/>
            <person name="Sun S."/>
            <person name="Springer D."/>
            <person name="Dromer F."/>
            <person name="Young S."/>
            <person name="Zeng Q."/>
            <person name="Chapman S."/>
            <person name="Gujja S."/>
            <person name="Saif S."/>
            <person name="Birren B."/>
        </authorList>
    </citation>
    <scope>NUCLEOTIDE SEQUENCE [LARGE SCALE GENOMIC DNA]</scope>
    <source>
        <strain evidence="3 4">CBS 7118</strain>
    </source>
</reference>
<dbReference type="PANTHER" id="PTHR48047">
    <property type="entry name" value="GLYCOSYLTRANSFERASE"/>
    <property type="match status" value="1"/>
</dbReference>
<dbReference type="Pfam" id="PF00201">
    <property type="entry name" value="UDPGT"/>
    <property type="match status" value="1"/>
</dbReference>
<evidence type="ECO:0000313" key="3">
    <source>
        <dbReference type="EMBL" id="ODN92136.1"/>
    </source>
</evidence>
<evidence type="ECO:0000256" key="1">
    <source>
        <dbReference type="ARBA" id="ARBA00009995"/>
    </source>
</evidence>